<evidence type="ECO:0000313" key="3">
    <source>
        <dbReference type="EMBL" id="MFD2276875.1"/>
    </source>
</evidence>
<evidence type="ECO:0000259" key="2">
    <source>
        <dbReference type="Pfam" id="PF07589"/>
    </source>
</evidence>
<evidence type="ECO:0000313" key="4">
    <source>
        <dbReference type="Proteomes" id="UP001597297"/>
    </source>
</evidence>
<feature type="chain" id="PRO_5045851600" evidence="1">
    <location>
        <begin position="26"/>
        <end position="252"/>
    </location>
</feature>
<dbReference type="Pfam" id="PF07589">
    <property type="entry name" value="PEP-CTERM"/>
    <property type="match status" value="1"/>
</dbReference>
<organism evidence="3 4">
    <name type="scientific">Rubritalea spongiae</name>
    <dbReference type="NCBI Taxonomy" id="430797"/>
    <lineage>
        <taxon>Bacteria</taxon>
        <taxon>Pseudomonadati</taxon>
        <taxon>Verrucomicrobiota</taxon>
        <taxon>Verrucomicrobiia</taxon>
        <taxon>Verrucomicrobiales</taxon>
        <taxon>Rubritaleaceae</taxon>
        <taxon>Rubritalea</taxon>
    </lineage>
</organism>
<protein>
    <submittedName>
        <fullName evidence="3">PEP-CTERM sorting domain-containing protein</fullName>
    </submittedName>
</protein>
<feature type="domain" description="Ice-binding protein C-terminal" evidence="2">
    <location>
        <begin position="229"/>
        <end position="252"/>
    </location>
</feature>
<dbReference type="NCBIfam" id="TIGR02595">
    <property type="entry name" value="PEP_CTERM"/>
    <property type="match status" value="1"/>
</dbReference>
<proteinExistence type="predicted"/>
<accession>A0ABW5E628</accession>
<gene>
    <name evidence="3" type="ORF">ACFSQZ_10370</name>
</gene>
<dbReference type="EMBL" id="JBHUJC010000029">
    <property type="protein sequence ID" value="MFD2276875.1"/>
    <property type="molecule type" value="Genomic_DNA"/>
</dbReference>
<dbReference type="Proteomes" id="UP001597297">
    <property type="component" value="Unassembled WGS sequence"/>
</dbReference>
<dbReference type="InterPro" id="IPR013424">
    <property type="entry name" value="Ice-binding_C"/>
</dbReference>
<comment type="caution">
    <text evidence="3">The sequence shown here is derived from an EMBL/GenBank/DDBJ whole genome shotgun (WGS) entry which is preliminary data.</text>
</comment>
<feature type="signal peptide" evidence="1">
    <location>
        <begin position="1"/>
        <end position="25"/>
    </location>
</feature>
<sequence length="252" mass="26426">MKIHTNTCIALGVLSFATSGINTNAAVIVSGGFNLDETQWVTEGYGDYGYIFFNNSASKTAAISTNISTSATTDMTYSRHAAHTVNASTQTGINAAVPIQNTAGTATDLSVGYWRNHGTNSSTFANVISFDMNTTASTLRIGVLVGAGGQSDGNADPRDYPSDIKLSDGTNEYTHTVIRPQASAAYQADWYFFDVTGIDNTTTLTVSATGQSTVSPNLNTPISGVVFSAIPEPSSTALIGLGSLALLARRRR</sequence>
<dbReference type="RefSeq" id="WP_377094177.1">
    <property type="nucleotide sequence ID" value="NZ_JBHSJM010000001.1"/>
</dbReference>
<name>A0ABW5E628_9BACT</name>
<reference evidence="4" key="1">
    <citation type="journal article" date="2019" name="Int. J. Syst. Evol. Microbiol.">
        <title>The Global Catalogue of Microorganisms (GCM) 10K type strain sequencing project: providing services to taxonomists for standard genome sequencing and annotation.</title>
        <authorList>
            <consortium name="The Broad Institute Genomics Platform"/>
            <consortium name="The Broad Institute Genome Sequencing Center for Infectious Disease"/>
            <person name="Wu L."/>
            <person name="Ma J."/>
        </authorList>
    </citation>
    <scope>NUCLEOTIDE SEQUENCE [LARGE SCALE GENOMIC DNA]</scope>
    <source>
        <strain evidence="4">JCM 16545</strain>
    </source>
</reference>
<keyword evidence="1" id="KW-0732">Signal</keyword>
<evidence type="ECO:0000256" key="1">
    <source>
        <dbReference type="SAM" id="SignalP"/>
    </source>
</evidence>
<keyword evidence="4" id="KW-1185">Reference proteome</keyword>